<proteinExistence type="predicted"/>
<evidence type="ECO:0000313" key="2">
    <source>
        <dbReference type="EMBL" id="KLU91176.1"/>
    </source>
</evidence>
<dbReference type="InterPro" id="IPR010730">
    <property type="entry name" value="HET"/>
</dbReference>
<reference evidence="4" key="1">
    <citation type="submission" date="2010-05" db="EMBL/GenBank/DDBJ databases">
        <title>The genome sequence of Magnaporthe poae strain ATCC 64411.</title>
        <authorList>
            <person name="Ma L.-J."/>
            <person name="Dead R."/>
            <person name="Young S."/>
            <person name="Zeng Q."/>
            <person name="Koehrsen M."/>
            <person name="Alvarado L."/>
            <person name="Berlin A."/>
            <person name="Chapman S.B."/>
            <person name="Chen Z."/>
            <person name="Freedman E."/>
            <person name="Gellesch M."/>
            <person name="Goldberg J."/>
            <person name="Griggs A."/>
            <person name="Gujja S."/>
            <person name="Heilman E.R."/>
            <person name="Heiman D."/>
            <person name="Hepburn T."/>
            <person name="Howarth C."/>
            <person name="Jen D."/>
            <person name="Larson L."/>
            <person name="Mehta T."/>
            <person name="Neiman D."/>
            <person name="Pearson M."/>
            <person name="Roberts A."/>
            <person name="Saif S."/>
            <person name="Shea T."/>
            <person name="Shenoy N."/>
            <person name="Sisk P."/>
            <person name="Stolte C."/>
            <person name="Sykes S."/>
            <person name="Walk T."/>
            <person name="White J."/>
            <person name="Yandava C."/>
            <person name="Haas B."/>
            <person name="Nusbaum C."/>
            <person name="Birren B."/>
        </authorList>
    </citation>
    <scope>NUCLEOTIDE SEQUENCE [LARGE SCALE GENOMIC DNA]</scope>
    <source>
        <strain evidence="4">ATCC 64411 / 73-15</strain>
    </source>
</reference>
<accession>A0A0C4EAM4</accession>
<dbReference type="VEuPathDB" id="FungiDB:MAPG_09699"/>
<name>A0A0C4EAM4_MAGP6</name>
<evidence type="ECO:0000259" key="1">
    <source>
        <dbReference type="Pfam" id="PF06985"/>
    </source>
</evidence>
<gene>
    <name evidence="2" type="ORF">MAPG_09699</name>
</gene>
<reference evidence="2" key="2">
    <citation type="submission" date="2010-05" db="EMBL/GenBank/DDBJ databases">
        <title>The Genome Sequence of Magnaporthe poae strain ATCC 64411.</title>
        <authorList>
            <consortium name="The Broad Institute Genome Sequencing Platform"/>
            <consortium name="Broad Institute Genome Sequencing Center for Infectious Disease"/>
            <person name="Ma L.-J."/>
            <person name="Dead R."/>
            <person name="Young S."/>
            <person name="Zeng Q."/>
            <person name="Koehrsen M."/>
            <person name="Alvarado L."/>
            <person name="Berlin A."/>
            <person name="Chapman S.B."/>
            <person name="Chen Z."/>
            <person name="Freedman E."/>
            <person name="Gellesch M."/>
            <person name="Goldberg J."/>
            <person name="Griggs A."/>
            <person name="Gujja S."/>
            <person name="Heilman E.R."/>
            <person name="Heiman D."/>
            <person name="Hepburn T."/>
            <person name="Howarth C."/>
            <person name="Jen D."/>
            <person name="Larson L."/>
            <person name="Mehta T."/>
            <person name="Neiman D."/>
            <person name="Pearson M."/>
            <person name="Roberts A."/>
            <person name="Saif S."/>
            <person name="Shea T."/>
            <person name="Shenoy N."/>
            <person name="Sisk P."/>
            <person name="Stolte C."/>
            <person name="Sykes S."/>
            <person name="Walk T."/>
            <person name="White J."/>
            <person name="Yandava C."/>
            <person name="Haas B."/>
            <person name="Nusbaum C."/>
            <person name="Birren B."/>
        </authorList>
    </citation>
    <scope>NUCLEOTIDE SEQUENCE</scope>
    <source>
        <strain evidence="2">ATCC 64411</strain>
    </source>
</reference>
<dbReference type="STRING" id="644358.A0A0C4EAM4"/>
<dbReference type="EMBL" id="GL876976">
    <property type="protein sequence ID" value="KLU91176.1"/>
    <property type="molecule type" value="Genomic_DNA"/>
</dbReference>
<reference evidence="3" key="5">
    <citation type="submission" date="2015-06" db="UniProtKB">
        <authorList>
            <consortium name="EnsemblFungi"/>
        </authorList>
    </citation>
    <scope>IDENTIFICATION</scope>
    <source>
        <strain evidence="3">ATCC 64411</strain>
    </source>
</reference>
<sequence length="395" mass="44616">MTGTSWSELSKTFRDALEIIESLGLRYLWIDSLCIIQDSEEGFLIECAKMGQVYFNAICTVAASDSSTSDGGCFIPRDEAVVTGSTVLCLNKYTDTRGRNLMSPEFGRNHGDEPSQSYERELSPRLLHYTKYQVLWECRECTASEASPELARKSSEELKIDDEGHSSYADWDGGAFSLSSSGHRAIQKRATWNPSWRLLDQTSDHGTKAVMEKWYALVEAYSRRQLTVKRDKLPAISDMAAEVVRIIDGDTYAAGLWKGDILRGLSWFPDPFFRRLVKTGEWPPPQSDDGIPSWSWASFDGPITHFGKEWFQAHDEMQPRYGRKSNICPPALLHLETTPAGIDPFGRVSGGLIRLSGWTIEADLSEAQYEPDFRGITFRAKCYRLPESFRYPPTL</sequence>
<dbReference type="OrthoDB" id="5347061at2759"/>
<dbReference type="EMBL" id="ADBL01002482">
    <property type="status" value="NOT_ANNOTATED_CDS"/>
    <property type="molecule type" value="Genomic_DNA"/>
</dbReference>
<reference evidence="2" key="3">
    <citation type="submission" date="2011-03" db="EMBL/GenBank/DDBJ databases">
        <title>Annotation of Magnaporthe poae ATCC 64411.</title>
        <authorList>
            <person name="Ma L.-J."/>
            <person name="Dead R."/>
            <person name="Young S.K."/>
            <person name="Zeng Q."/>
            <person name="Gargeya S."/>
            <person name="Fitzgerald M."/>
            <person name="Haas B."/>
            <person name="Abouelleil A."/>
            <person name="Alvarado L."/>
            <person name="Arachchi H.M."/>
            <person name="Berlin A."/>
            <person name="Brown A."/>
            <person name="Chapman S.B."/>
            <person name="Chen Z."/>
            <person name="Dunbar C."/>
            <person name="Freedman E."/>
            <person name="Gearin G."/>
            <person name="Gellesch M."/>
            <person name="Goldberg J."/>
            <person name="Griggs A."/>
            <person name="Gujja S."/>
            <person name="Heiman D."/>
            <person name="Howarth C."/>
            <person name="Larson L."/>
            <person name="Lui A."/>
            <person name="MacDonald P.J.P."/>
            <person name="Mehta T."/>
            <person name="Montmayeur A."/>
            <person name="Murphy C."/>
            <person name="Neiman D."/>
            <person name="Pearson M."/>
            <person name="Priest M."/>
            <person name="Roberts A."/>
            <person name="Saif S."/>
            <person name="Shea T."/>
            <person name="Shenoy N."/>
            <person name="Sisk P."/>
            <person name="Stolte C."/>
            <person name="Sykes S."/>
            <person name="Yandava C."/>
            <person name="Wortman J."/>
            <person name="Nusbaum C."/>
            <person name="Birren B."/>
        </authorList>
    </citation>
    <scope>NUCLEOTIDE SEQUENCE</scope>
    <source>
        <strain evidence="2">ATCC 64411</strain>
    </source>
</reference>
<dbReference type="EnsemblFungi" id="MAPG_09699T0">
    <property type="protein sequence ID" value="MAPG_09699T0"/>
    <property type="gene ID" value="MAPG_09699"/>
</dbReference>
<dbReference type="PANTHER" id="PTHR33112:SF16">
    <property type="entry name" value="HETEROKARYON INCOMPATIBILITY DOMAIN-CONTAINING PROTEIN"/>
    <property type="match status" value="1"/>
</dbReference>
<protein>
    <recommendedName>
        <fullName evidence="1">Heterokaryon incompatibility domain-containing protein</fullName>
    </recommendedName>
</protein>
<evidence type="ECO:0000313" key="3">
    <source>
        <dbReference type="EnsemblFungi" id="MAPG_09699T0"/>
    </source>
</evidence>
<dbReference type="Proteomes" id="UP000011715">
    <property type="component" value="Unassembled WGS sequence"/>
</dbReference>
<feature type="domain" description="Heterokaryon incompatibility" evidence="1">
    <location>
        <begin position="5"/>
        <end position="77"/>
    </location>
</feature>
<dbReference type="PANTHER" id="PTHR33112">
    <property type="entry name" value="DOMAIN PROTEIN, PUTATIVE-RELATED"/>
    <property type="match status" value="1"/>
</dbReference>
<reference evidence="3" key="4">
    <citation type="journal article" date="2015" name="G3 (Bethesda)">
        <title>Genome sequences of three phytopathogenic species of the Magnaporthaceae family of fungi.</title>
        <authorList>
            <person name="Okagaki L.H."/>
            <person name="Nunes C.C."/>
            <person name="Sailsbery J."/>
            <person name="Clay B."/>
            <person name="Brown D."/>
            <person name="John T."/>
            <person name="Oh Y."/>
            <person name="Young N."/>
            <person name="Fitzgerald M."/>
            <person name="Haas B.J."/>
            <person name="Zeng Q."/>
            <person name="Young S."/>
            <person name="Adiconis X."/>
            <person name="Fan L."/>
            <person name="Levin J.Z."/>
            <person name="Mitchell T.K."/>
            <person name="Okubara P.A."/>
            <person name="Farman M.L."/>
            <person name="Kohn L.M."/>
            <person name="Birren B."/>
            <person name="Ma L.-J."/>
            <person name="Dean R.A."/>
        </authorList>
    </citation>
    <scope>NUCLEOTIDE SEQUENCE</scope>
    <source>
        <strain evidence="3">ATCC 64411 / 73-15</strain>
    </source>
</reference>
<dbReference type="Pfam" id="PF06985">
    <property type="entry name" value="HET"/>
    <property type="match status" value="1"/>
</dbReference>
<keyword evidence="4" id="KW-1185">Reference proteome</keyword>
<organism evidence="3 4">
    <name type="scientific">Magnaporthiopsis poae (strain ATCC 64411 / 73-15)</name>
    <name type="common">Kentucky bluegrass fungus</name>
    <name type="synonym">Magnaporthe poae</name>
    <dbReference type="NCBI Taxonomy" id="644358"/>
    <lineage>
        <taxon>Eukaryota</taxon>
        <taxon>Fungi</taxon>
        <taxon>Dikarya</taxon>
        <taxon>Ascomycota</taxon>
        <taxon>Pezizomycotina</taxon>
        <taxon>Sordariomycetes</taxon>
        <taxon>Sordariomycetidae</taxon>
        <taxon>Magnaporthales</taxon>
        <taxon>Magnaporthaceae</taxon>
        <taxon>Magnaporthiopsis</taxon>
    </lineage>
</organism>
<evidence type="ECO:0000313" key="4">
    <source>
        <dbReference type="Proteomes" id="UP000011715"/>
    </source>
</evidence>
<dbReference type="OMA" id="NDEYIAG"/>
<dbReference type="AlphaFoldDB" id="A0A0C4EAM4"/>